<keyword evidence="1" id="KW-0732">Signal</keyword>
<sequence length="118" mass="13143">MQCFSWNLPILSKLLLSSGHTWRTLRLYLSCSPYSYICCVPDCNIGRFGQNCSNVCPRNCQNGLCDRITGACLSWCNQGLFGENCTEACSINCRSQICDRITGDCVSCTERFAGLKCQ</sequence>
<gene>
    <name evidence="2" type="ORF">CUNI_LOCUS9344</name>
</gene>
<name>A0A8S3Z9P3_9EUPU</name>
<keyword evidence="3" id="KW-1185">Reference proteome</keyword>
<dbReference type="Proteomes" id="UP000678393">
    <property type="component" value="Unassembled WGS sequence"/>
</dbReference>
<accession>A0A8S3Z9P3</accession>
<dbReference type="EMBL" id="CAJHNH020001616">
    <property type="protein sequence ID" value="CAG5123786.1"/>
    <property type="molecule type" value="Genomic_DNA"/>
</dbReference>
<evidence type="ECO:0008006" key="4">
    <source>
        <dbReference type="Google" id="ProtNLM"/>
    </source>
</evidence>
<reference evidence="2" key="1">
    <citation type="submission" date="2021-04" db="EMBL/GenBank/DDBJ databases">
        <authorList>
            <consortium name="Molecular Ecology Group"/>
        </authorList>
    </citation>
    <scope>NUCLEOTIDE SEQUENCE</scope>
</reference>
<feature type="non-terminal residue" evidence="2">
    <location>
        <position position="118"/>
    </location>
</feature>
<proteinExistence type="predicted"/>
<feature type="signal peptide" evidence="1">
    <location>
        <begin position="1"/>
        <end position="19"/>
    </location>
</feature>
<evidence type="ECO:0000256" key="1">
    <source>
        <dbReference type="SAM" id="SignalP"/>
    </source>
</evidence>
<feature type="chain" id="PRO_5035787259" description="Scavenger receptor class F member 2" evidence="1">
    <location>
        <begin position="20"/>
        <end position="118"/>
    </location>
</feature>
<comment type="caution">
    <text evidence="2">The sequence shown here is derived from an EMBL/GenBank/DDBJ whole genome shotgun (WGS) entry which is preliminary data.</text>
</comment>
<evidence type="ECO:0000313" key="3">
    <source>
        <dbReference type="Proteomes" id="UP000678393"/>
    </source>
</evidence>
<protein>
    <recommendedName>
        <fullName evidence="4">Scavenger receptor class F member 2</fullName>
    </recommendedName>
</protein>
<organism evidence="2 3">
    <name type="scientific">Candidula unifasciata</name>
    <dbReference type="NCBI Taxonomy" id="100452"/>
    <lineage>
        <taxon>Eukaryota</taxon>
        <taxon>Metazoa</taxon>
        <taxon>Spiralia</taxon>
        <taxon>Lophotrochozoa</taxon>
        <taxon>Mollusca</taxon>
        <taxon>Gastropoda</taxon>
        <taxon>Heterobranchia</taxon>
        <taxon>Euthyneura</taxon>
        <taxon>Panpulmonata</taxon>
        <taxon>Eupulmonata</taxon>
        <taxon>Stylommatophora</taxon>
        <taxon>Helicina</taxon>
        <taxon>Helicoidea</taxon>
        <taxon>Geomitridae</taxon>
        <taxon>Candidula</taxon>
    </lineage>
</organism>
<dbReference type="AlphaFoldDB" id="A0A8S3Z9P3"/>
<dbReference type="OrthoDB" id="6161949at2759"/>
<evidence type="ECO:0000313" key="2">
    <source>
        <dbReference type="EMBL" id="CAG5123786.1"/>
    </source>
</evidence>